<feature type="transmembrane region" description="Helical" evidence="1">
    <location>
        <begin position="216"/>
        <end position="233"/>
    </location>
</feature>
<feature type="transmembrane region" description="Helical" evidence="1">
    <location>
        <begin position="137"/>
        <end position="152"/>
    </location>
</feature>
<name>A0A916N441_9BACT</name>
<dbReference type="Proteomes" id="UP000680038">
    <property type="component" value="Unassembled WGS sequence"/>
</dbReference>
<feature type="transmembrane region" description="Helical" evidence="1">
    <location>
        <begin position="82"/>
        <end position="102"/>
    </location>
</feature>
<feature type="transmembrane region" description="Helical" evidence="1">
    <location>
        <begin position="253"/>
        <end position="274"/>
    </location>
</feature>
<dbReference type="AlphaFoldDB" id="A0A916N441"/>
<evidence type="ECO:0000256" key="1">
    <source>
        <dbReference type="SAM" id="Phobius"/>
    </source>
</evidence>
<comment type="caution">
    <text evidence="2">The sequence shown here is derived from an EMBL/GenBank/DDBJ whole genome shotgun (WGS) entry which is preliminary data.</text>
</comment>
<keyword evidence="1" id="KW-0812">Transmembrane</keyword>
<evidence type="ECO:0000313" key="2">
    <source>
        <dbReference type="EMBL" id="CAG4998886.1"/>
    </source>
</evidence>
<feature type="transmembrane region" description="Helical" evidence="1">
    <location>
        <begin position="53"/>
        <end position="76"/>
    </location>
</feature>
<feature type="transmembrane region" description="Helical" evidence="1">
    <location>
        <begin position="159"/>
        <end position="179"/>
    </location>
</feature>
<gene>
    <name evidence="2" type="ORF">DYBT9275_02101</name>
</gene>
<protein>
    <recommendedName>
        <fullName evidence="4">DUF2157 domain-containing protein</fullName>
    </recommendedName>
</protein>
<dbReference type="RefSeq" id="WP_215238774.1">
    <property type="nucleotide sequence ID" value="NZ_CAJRAF010000002.1"/>
</dbReference>
<keyword evidence="1" id="KW-1133">Transmembrane helix</keyword>
<evidence type="ECO:0000313" key="3">
    <source>
        <dbReference type="Proteomes" id="UP000680038"/>
    </source>
</evidence>
<dbReference type="EMBL" id="CAJRAF010000002">
    <property type="protein sequence ID" value="CAG4998886.1"/>
    <property type="molecule type" value="Genomic_DNA"/>
</dbReference>
<organism evidence="2 3">
    <name type="scientific">Dyadobacter helix</name>
    <dbReference type="NCBI Taxonomy" id="2822344"/>
    <lineage>
        <taxon>Bacteria</taxon>
        <taxon>Pseudomonadati</taxon>
        <taxon>Bacteroidota</taxon>
        <taxon>Cytophagia</taxon>
        <taxon>Cytophagales</taxon>
        <taxon>Spirosomataceae</taxon>
        <taxon>Dyadobacter</taxon>
    </lineage>
</organism>
<evidence type="ECO:0008006" key="4">
    <source>
        <dbReference type="Google" id="ProtNLM"/>
    </source>
</evidence>
<keyword evidence="1" id="KW-0472">Membrane</keyword>
<feature type="transmembrane region" description="Helical" evidence="1">
    <location>
        <begin position="305"/>
        <end position="327"/>
    </location>
</feature>
<feature type="transmembrane region" description="Helical" evidence="1">
    <location>
        <begin position="185"/>
        <end position="204"/>
    </location>
</feature>
<sequence length="381" mass="43216">MKKAYNITWIRNLYIQEISDNWHASKLLTDDQLKAVKESFPEEFYRPGIFVKIGLFIFTIVACSFFTGFLSIFFLSVESQTAWSFLSLFSAGCFIVAMEYLIRERKLYHSGTDNALLYSAFGGFLIPFFVFFDQLDISAYAAIILVILTILVRRYADFLMTIGAVITLFVLVATLMFKTPLGKTFLPFGFMIVSAALYFCNVKFNKDIYYAHGKMAIDVIALSVFYLGGNYYIVREGNALINELHLPVSPQIAFAPAFYAFTFLIPLAYILGGLKTHNRSLLIVGLISLGFSVFTYRYYFDFMPVEHWITLLGAGMILLAVLFISLLKKDRFRITDLPHRKRKYPNLEAILIAQQAQHVSTTDQVEFGEGDFGGGGAETSY</sequence>
<proteinExistence type="predicted"/>
<keyword evidence="3" id="KW-1185">Reference proteome</keyword>
<feature type="transmembrane region" description="Helical" evidence="1">
    <location>
        <begin position="114"/>
        <end position="131"/>
    </location>
</feature>
<reference evidence="2" key="1">
    <citation type="submission" date="2021-04" db="EMBL/GenBank/DDBJ databases">
        <authorList>
            <person name="Rodrigo-Torres L."/>
            <person name="Arahal R. D."/>
            <person name="Lucena T."/>
        </authorList>
    </citation>
    <scope>NUCLEOTIDE SEQUENCE</scope>
    <source>
        <strain evidence="2">CECT 9275</strain>
    </source>
</reference>
<feature type="transmembrane region" description="Helical" evidence="1">
    <location>
        <begin position="281"/>
        <end position="299"/>
    </location>
</feature>
<accession>A0A916N441</accession>